<evidence type="ECO:0000313" key="1">
    <source>
        <dbReference type="EMBL" id="GAF90883.1"/>
    </source>
</evidence>
<reference evidence="1" key="1">
    <citation type="journal article" date="2014" name="Front. Microbiol.">
        <title>High frequency of phylogenetically diverse reductive dehalogenase-homologous genes in deep subseafloor sedimentary metagenomes.</title>
        <authorList>
            <person name="Kawai M."/>
            <person name="Futagami T."/>
            <person name="Toyoda A."/>
            <person name="Takaki Y."/>
            <person name="Nishi S."/>
            <person name="Hori S."/>
            <person name="Arai W."/>
            <person name="Tsubouchi T."/>
            <person name="Morono Y."/>
            <person name="Uchiyama I."/>
            <person name="Ito T."/>
            <person name="Fujiyama A."/>
            <person name="Inagaki F."/>
            <person name="Takami H."/>
        </authorList>
    </citation>
    <scope>NUCLEOTIDE SEQUENCE</scope>
    <source>
        <strain evidence="1">Expedition CK06-06</strain>
    </source>
</reference>
<dbReference type="AlphaFoldDB" id="X0TBH6"/>
<organism evidence="1">
    <name type="scientific">marine sediment metagenome</name>
    <dbReference type="NCBI Taxonomy" id="412755"/>
    <lineage>
        <taxon>unclassified sequences</taxon>
        <taxon>metagenomes</taxon>
        <taxon>ecological metagenomes</taxon>
    </lineage>
</organism>
<name>X0TBH6_9ZZZZ</name>
<accession>X0TBH6</accession>
<gene>
    <name evidence="1" type="ORF">S01H1_22677</name>
</gene>
<feature type="non-terminal residue" evidence="1">
    <location>
        <position position="169"/>
    </location>
</feature>
<sequence>MTVEAGTQAYIQYTGTGSRVFYEYGFVMLDDSVVYVLVDGQPTEVTLQENGVVFDPAPVLDAVILIYRITDITQLADFQSFEAFHGVKTEDALDKLILLKQEAAVFRAQMNLLANHKLDRVTIENDKGTDADIFYWNELEAGVFGGEVTQQMPNAGEVVAKPEDFAYFQ</sequence>
<comment type="caution">
    <text evidence="1">The sequence shown here is derived from an EMBL/GenBank/DDBJ whole genome shotgun (WGS) entry which is preliminary data.</text>
</comment>
<protein>
    <submittedName>
        <fullName evidence="1">Uncharacterized protein</fullName>
    </submittedName>
</protein>
<dbReference type="EMBL" id="BARS01012854">
    <property type="protein sequence ID" value="GAF90883.1"/>
    <property type="molecule type" value="Genomic_DNA"/>
</dbReference>
<proteinExistence type="predicted"/>